<dbReference type="InterPro" id="IPR037396">
    <property type="entry name" value="FMN_HAD"/>
</dbReference>
<dbReference type="STRING" id="133381.A0A2T9Z8C6"/>
<evidence type="ECO:0000259" key="8">
    <source>
        <dbReference type="PROSITE" id="PS51349"/>
    </source>
</evidence>
<keyword evidence="7" id="KW-0285">Flavoprotein</keyword>
<keyword evidence="7" id="KW-0288">FMN</keyword>
<evidence type="ECO:0000256" key="5">
    <source>
        <dbReference type="ARBA" id="ARBA00083297"/>
    </source>
</evidence>
<dbReference type="OrthoDB" id="1925334at2759"/>
<dbReference type="Proteomes" id="UP000245609">
    <property type="component" value="Unassembled WGS sequence"/>
</dbReference>
<evidence type="ECO:0000313" key="10">
    <source>
        <dbReference type="Proteomes" id="UP000245609"/>
    </source>
</evidence>
<feature type="binding site" evidence="7">
    <location>
        <position position="287"/>
    </location>
    <ligand>
        <name>FMN</name>
        <dbReference type="ChEBI" id="CHEBI:58210"/>
    </ligand>
</feature>
<dbReference type="CDD" id="cd02809">
    <property type="entry name" value="alpha_hydroxyacid_oxid_FMN"/>
    <property type="match status" value="1"/>
</dbReference>
<keyword evidence="2" id="KW-0560">Oxidoreductase</keyword>
<evidence type="ECO:0000313" key="9">
    <source>
        <dbReference type="EMBL" id="PVV00846.1"/>
    </source>
</evidence>
<dbReference type="InterPro" id="IPR000262">
    <property type="entry name" value="FMN-dep_DH"/>
</dbReference>
<protein>
    <recommendedName>
        <fullName evidence="4">Oxidase FUB9</fullName>
    </recommendedName>
    <alternativeName>
        <fullName evidence="5">Fusaric acid biosynthesis protein 9</fullName>
    </alternativeName>
</protein>
<accession>A0A2T9Z8C6</accession>
<evidence type="ECO:0000256" key="4">
    <source>
        <dbReference type="ARBA" id="ARBA00073420"/>
    </source>
</evidence>
<evidence type="ECO:0000256" key="7">
    <source>
        <dbReference type="PIRSR" id="PIRSR000138-2"/>
    </source>
</evidence>
<dbReference type="PANTHER" id="PTHR10578:SF149">
    <property type="entry name" value="2-HYDROXYACID OXIDASE 2"/>
    <property type="match status" value="1"/>
</dbReference>
<dbReference type="EMBL" id="MBFS01001588">
    <property type="protein sequence ID" value="PVV00846.1"/>
    <property type="molecule type" value="Genomic_DNA"/>
</dbReference>
<feature type="active site" description="Proton acceptor" evidence="6">
    <location>
        <position position="289"/>
    </location>
</feature>
<feature type="binding site" evidence="7">
    <location>
        <position position="292"/>
    </location>
    <ligand>
        <name>glyoxylate</name>
        <dbReference type="ChEBI" id="CHEBI:36655"/>
    </ligand>
</feature>
<feature type="binding site" evidence="7">
    <location>
        <position position="182"/>
    </location>
    <ligand>
        <name>glyoxylate</name>
        <dbReference type="ChEBI" id="CHEBI:36655"/>
    </ligand>
</feature>
<comment type="similarity">
    <text evidence="3">Belongs to the FMN-dependent alpha-hydroxy acid dehydrogenase family.</text>
</comment>
<comment type="caution">
    <text evidence="9">The sequence shown here is derived from an EMBL/GenBank/DDBJ whole genome shotgun (WGS) entry which is preliminary data.</text>
</comment>
<evidence type="ECO:0000256" key="1">
    <source>
        <dbReference type="ARBA" id="ARBA00001917"/>
    </source>
</evidence>
<dbReference type="PANTHER" id="PTHR10578">
    <property type="entry name" value="S -2-HYDROXY-ACID OXIDASE-RELATED"/>
    <property type="match status" value="1"/>
</dbReference>
<feature type="binding site" evidence="7">
    <location>
        <position position="147"/>
    </location>
    <ligand>
        <name>glyoxylate</name>
        <dbReference type="ChEBI" id="CHEBI:36655"/>
    </ligand>
</feature>
<comment type="cofactor">
    <cofactor evidence="1">
        <name>FMN</name>
        <dbReference type="ChEBI" id="CHEBI:58210"/>
    </cofactor>
</comment>
<dbReference type="InterPro" id="IPR008259">
    <property type="entry name" value="FMN_hydac_DH_AS"/>
</dbReference>
<sequence length="409" mass="44441">MSRIACVKDIEEIAIRKLDKNALDFYYTGAQDQLTLANNRTCYDRYKLLPRVLRDVSKVDLSITLFGHKFASPILVAPTGLQKLAHSDGELATVRAAVRKGAGYTLSTMSTTSIEDVASAALKAEKALSSKGQTIDGDKGGRWYQLYVFKDRSVSLDLIRRAEAAGFEALVITVDAPILGNRLANKRNSFTLPSHMEFGNFKSYAKLVASSNLAGVEKGSIAQGTAEADPGYWLARFSKDQLDPSLTWKDIEWLKENTKLPILLKGILTHEDARLAVYYGVDGIIVSNHGGRQLDGVPATIDVLSEISVAVREASAQKNKKPIPIIADGGIMRGSDAFKAIAMGADAVMIGRAVLWGLVYDGENGVCTVLDILNEELRLSMALSGCSRISEIDSSYVLDQSSEIFLSKL</sequence>
<dbReference type="GO" id="GO:0005737">
    <property type="term" value="C:cytoplasm"/>
    <property type="evidence" value="ECO:0007669"/>
    <property type="project" value="UniProtKB-ARBA"/>
</dbReference>
<dbReference type="Pfam" id="PF01070">
    <property type="entry name" value="FMN_dh"/>
    <property type="match status" value="1"/>
</dbReference>
<evidence type="ECO:0000256" key="6">
    <source>
        <dbReference type="PIRSR" id="PIRSR000138-1"/>
    </source>
</evidence>
<dbReference type="PROSITE" id="PS51349">
    <property type="entry name" value="FMN_HYDROXY_ACID_DH_2"/>
    <property type="match status" value="1"/>
</dbReference>
<proteinExistence type="inferred from homology"/>
<feature type="binding site" evidence="7">
    <location>
        <position position="145"/>
    </location>
    <ligand>
        <name>FMN</name>
        <dbReference type="ChEBI" id="CHEBI:58210"/>
    </ligand>
</feature>
<gene>
    <name evidence="9" type="ORF">BB560_004756</name>
</gene>
<dbReference type="InterPro" id="IPR012133">
    <property type="entry name" value="Alpha-hydoxy_acid_DH_FMN"/>
</dbReference>
<feature type="binding site" evidence="7">
    <location>
        <position position="265"/>
    </location>
    <ligand>
        <name>FMN</name>
        <dbReference type="ChEBI" id="CHEBI:58210"/>
    </ligand>
</feature>
<feature type="binding site" evidence="7">
    <location>
        <position position="173"/>
    </location>
    <ligand>
        <name>FMN</name>
        <dbReference type="ChEBI" id="CHEBI:58210"/>
    </ligand>
</feature>
<feature type="binding site" evidence="7">
    <location>
        <position position="289"/>
    </location>
    <ligand>
        <name>glyoxylate</name>
        <dbReference type="ChEBI" id="CHEBI:36655"/>
    </ligand>
</feature>
<evidence type="ECO:0000256" key="2">
    <source>
        <dbReference type="ARBA" id="ARBA00023002"/>
    </source>
</evidence>
<dbReference type="PROSITE" id="PS00557">
    <property type="entry name" value="FMN_HYDROXY_ACID_DH_1"/>
    <property type="match status" value="1"/>
</dbReference>
<name>A0A2T9Z8C6_9FUNG</name>
<reference evidence="9 10" key="1">
    <citation type="journal article" date="2018" name="MBio">
        <title>Comparative Genomics Reveals the Core Gene Toolbox for the Fungus-Insect Symbiosis.</title>
        <authorList>
            <person name="Wang Y."/>
            <person name="Stata M."/>
            <person name="Wang W."/>
            <person name="Stajich J.E."/>
            <person name="White M.M."/>
            <person name="Moncalvo J.M."/>
        </authorList>
    </citation>
    <scope>NUCLEOTIDE SEQUENCE [LARGE SCALE GENOMIC DNA]</scope>
    <source>
        <strain evidence="9 10">SC-DP-2</strain>
    </source>
</reference>
<feature type="domain" description="FMN hydroxy acid dehydrogenase" evidence="8">
    <location>
        <begin position="1"/>
        <end position="402"/>
    </location>
</feature>
<feature type="binding site" evidence="7">
    <location>
        <begin position="351"/>
        <end position="352"/>
    </location>
    <ligand>
        <name>FMN</name>
        <dbReference type="ChEBI" id="CHEBI:58210"/>
    </ligand>
</feature>
<dbReference type="InterPro" id="IPR013785">
    <property type="entry name" value="Aldolase_TIM"/>
</dbReference>
<dbReference type="AlphaFoldDB" id="A0A2T9Z8C6"/>
<dbReference type="GO" id="GO:0010181">
    <property type="term" value="F:FMN binding"/>
    <property type="evidence" value="ECO:0007669"/>
    <property type="project" value="InterPro"/>
</dbReference>
<feature type="binding site" evidence="7">
    <location>
        <position position="107"/>
    </location>
    <ligand>
        <name>FMN</name>
        <dbReference type="ChEBI" id="CHEBI:58210"/>
    </ligand>
</feature>
<keyword evidence="10" id="KW-1185">Reference proteome</keyword>
<feature type="binding site" evidence="7">
    <location>
        <begin position="78"/>
        <end position="80"/>
    </location>
    <ligand>
        <name>FMN</name>
        <dbReference type="ChEBI" id="CHEBI:58210"/>
    </ligand>
</feature>
<dbReference type="GO" id="GO:0016491">
    <property type="term" value="F:oxidoreductase activity"/>
    <property type="evidence" value="ECO:0007669"/>
    <property type="project" value="UniProtKB-KW"/>
</dbReference>
<dbReference type="PIRSF" id="PIRSF000138">
    <property type="entry name" value="Al-hdrx_acd_dh"/>
    <property type="match status" value="1"/>
</dbReference>
<dbReference type="SUPFAM" id="SSF51395">
    <property type="entry name" value="FMN-linked oxidoreductases"/>
    <property type="match status" value="1"/>
</dbReference>
<dbReference type="FunFam" id="3.20.20.70:FF:000056">
    <property type="entry name" value="hydroxyacid oxidase 2"/>
    <property type="match status" value="1"/>
</dbReference>
<dbReference type="Gene3D" id="3.20.20.70">
    <property type="entry name" value="Aldolase class I"/>
    <property type="match status" value="1"/>
</dbReference>
<evidence type="ECO:0000256" key="3">
    <source>
        <dbReference type="ARBA" id="ARBA00024042"/>
    </source>
</evidence>
<organism evidence="9 10">
    <name type="scientific">Smittium megazygosporum</name>
    <dbReference type="NCBI Taxonomy" id="133381"/>
    <lineage>
        <taxon>Eukaryota</taxon>
        <taxon>Fungi</taxon>
        <taxon>Fungi incertae sedis</taxon>
        <taxon>Zoopagomycota</taxon>
        <taxon>Kickxellomycotina</taxon>
        <taxon>Harpellomycetes</taxon>
        <taxon>Harpellales</taxon>
        <taxon>Legeriomycetaceae</taxon>
        <taxon>Smittium</taxon>
    </lineage>
</organism>